<keyword evidence="2" id="KW-1185">Reference proteome</keyword>
<gene>
    <name evidence="1" type="ORF">GALMADRAFT_593099</name>
</gene>
<name>A0A067T1R5_GALM3</name>
<proteinExistence type="predicted"/>
<dbReference type="HOGENOM" id="CLU_1562970_0_0_1"/>
<reference evidence="2" key="1">
    <citation type="journal article" date="2014" name="Proc. Natl. Acad. Sci. U.S.A.">
        <title>Extensive sampling of basidiomycete genomes demonstrates inadequacy of the white-rot/brown-rot paradigm for wood decay fungi.</title>
        <authorList>
            <person name="Riley R."/>
            <person name="Salamov A.A."/>
            <person name="Brown D.W."/>
            <person name="Nagy L.G."/>
            <person name="Floudas D."/>
            <person name="Held B.W."/>
            <person name="Levasseur A."/>
            <person name="Lombard V."/>
            <person name="Morin E."/>
            <person name="Otillar R."/>
            <person name="Lindquist E.A."/>
            <person name="Sun H."/>
            <person name="LaButti K.M."/>
            <person name="Schmutz J."/>
            <person name="Jabbour D."/>
            <person name="Luo H."/>
            <person name="Baker S.E."/>
            <person name="Pisabarro A.G."/>
            <person name="Walton J.D."/>
            <person name="Blanchette R.A."/>
            <person name="Henrissat B."/>
            <person name="Martin F."/>
            <person name="Cullen D."/>
            <person name="Hibbett D.S."/>
            <person name="Grigoriev I.V."/>
        </authorList>
    </citation>
    <scope>NUCLEOTIDE SEQUENCE [LARGE SCALE GENOMIC DNA]</scope>
    <source>
        <strain evidence="2">CBS 339.88</strain>
    </source>
</reference>
<protein>
    <submittedName>
        <fullName evidence="1">Uncharacterized protein</fullName>
    </submittedName>
</protein>
<accession>A0A067T1R5</accession>
<evidence type="ECO:0000313" key="1">
    <source>
        <dbReference type="EMBL" id="KDR73879.1"/>
    </source>
</evidence>
<dbReference type="AlphaFoldDB" id="A0A067T1R5"/>
<evidence type="ECO:0000313" key="2">
    <source>
        <dbReference type="Proteomes" id="UP000027222"/>
    </source>
</evidence>
<dbReference type="EMBL" id="KL142384">
    <property type="protein sequence ID" value="KDR73879.1"/>
    <property type="molecule type" value="Genomic_DNA"/>
</dbReference>
<dbReference type="Proteomes" id="UP000027222">
    <property type="component" value="Unassembled WGS sequence"/>
</dbReference>
<sequence>MRTILATPHLYVQKSTAFLKFSFSSVFVPGIPTVVDATVGVEATLGRLAQRMSTGNWAQDSFCSNIFTEAQFGNVRLPCWCRAMSSLPPSPPLMHLKLTRKTSQVTFLAAILRQREEVGWFYTLLSCFELSNRPLNQARYIRIVIVVRTAHTRMASSCFLWLSRFLVYCHG</sequence>
<organism evidence="1 2">
    <name type="scientific">Galerina marginata (strain CBS 339.88)</name>
    <dbReference type="NCBI Taxonomy" id="685588"/>
    <lineage>
        <taxon>Eukaryota</taxon>
        <taxon>Fungi</taxon>
        <taxon>Dikarya</taxon>
        <taxon>Basidiomycota</taxon>
        <taxon>Agaricomycotina</taxon>
        <taxon>Agaricomycetes</taxon>
        <taxon>Agaricomycetidae</taxon>
        <taxon>Agaricales</taxon>
        <taxon>Agaricineae</taxon>
        <taxon>Strophariaceae</taxon>
        <taxon>Galerina</taxon>
    </lineage>
</organism>